<feature type="transmembrane region" description="Helical" evidence="2">
    <location>
        <begin position="277"/>
        <end position="298"/>
    </location>
</feature>
<sequence>MEMAMVEARGPFYKFSGPRKDSSKFKRRKKGKKKSMNSDSFGARPLFPNTPTFDRDDGIIRFPNSIVNNIHLFPFVFWKLHNPLGQIFPPPHSIENLLDLPPPPRIENLLDFPLPNLSLPRLSYYLCGVNRLRHWPEYLDHEGNNQIQIHHPRQIRENVANISVSAQWMLLLTSLCLEIVSAVFEQVSSPSRPHFGLIAMVLAILALLTCIAELFLKARKERVRLVRRRRMLPLFYHPPPRNRLFGTFSDVFGLLGVFFQMAFSIVQYAYLSKHVDNPIKVCFWPVLLILCVAGSILIRNRRNTEDNHDTGEHF</sequence>
<feature type="transmembrane region" description="Helical" evidence="2">
    <location>
        <begin position="251"/>
        <end position="271"/>
    </location>
</feature>
<feature type="region of interest" description="Disordered" evidence="1">
    <location>
        <begin position="14"/>
        <end position="49"/>
    </location>
</feature>
<reference evidence="3 4" key="1">
    <citation type="journal article" date="2022" name="G3 (Bethesda)">
        <title>Whole-genome sequence and methylome profiling of the almond [Prunus dulcis (Mill.) D.A. Webb] cultivar 'Nonpareil'.</title>
        <authorList>
            <person name="D'Amico-Willman K.M."/>
            <person name="Ouma W.Z."/>
            <person name="Meulia T."/>
            <person name="Sideli G.M."/>
            <person name="Gradziel T.M."/>
            <person name="Fresnedo-Ramirez J."/>
        </authorList>
    </citation>
    <scope>NUCLEOTIDE SEQUENCE [LARGE SCALE GENOMIC DNA]</scope>
    <source>
        <strain evidence="3">Clone GOH B32 T37-40</strain>
    </source>
</reference>
<dbReference type="Proteomes" id="UP001054821">
    <property type="component" value="Chromosome 6"/>
</dbReference>
<keyword evidence="2" id="KW-0812">Transmembrane</keyword>
<feature type="transmembrane region" description="Helical" evidence="2">
    <location>
        <begin position="195"/>
        <end position="216"/>
    </location>
</feature>
<dbReference type="PANTHER" id="PTHR48473">
    <property type="entry name" value="TIR DOMAIN-CONTAINING PROTEIN"/>
    <property type="match status" value="1"/>
</dbReference>
<gene>
    <name evidence="3" type="ORF">L3X38_031506</name>
</gene>
<organism evidence="3 4">
    <name type="scientific">Prunus dulcis</name>
    <name type="common">Almond</name>
    <name type="synonym">Amygdalus dulcis</name>
    <dbReference type="NCBI Taxonomy" id="3755"/>
    <lineage>
        <taxon>Eukaryota</taxon>
        <taxon>Viridiplantae</taxon>
        <taxon>Streptophyta</taxon>
        <taxon>Embryophyta</taxon>
        <taxon>Tracheophyta</taxon>
        <taxon>Spermatophyta</taxon>
        <taxon>Magnoliopsida</taxon>
        <taxon>eudicotyledons</taxon>
        <taxon>Gunneridae</taxon>
        <taxon>Pentapetalae</taxon>
        <taxon>rosids</taxon>
        <taxon>fabids</taxon>
        <taxon>Rosales</taxon>
        <taxon>Rosaceae</taxon>
        <taxon>Amygdaloideae</taxon>
        <taxon>Amygdaleae</taxon>
        <taxon>Prunus</taxon>
    </lineage>
</organism>
<keyword evidence="2" id="KW-1133">Transmembrane helix</keyword>
<comment type="caution">
    <text evidence="3">The sequence shown here is derived from an EMBL/GenBank/DDBJ whole genome shotgun (WGS) entry which is preliminary data.</text>
</comment>
<feature type="compositionally biased region" description="Basic residues" evidence="1">
    <location>
        <begin position="25"/>
        <end position="35"/>
    </location>
</feature>
<evidence type="ECO:0000256" key="2">
    <source>
        <dbReference type="SAM" id="Phobius"/>
    </source>
</evidence>
<feature type="transmembrane region" description="Helical" evidence="2">
    <location>
        <begin position="159"/>
        <end position="183"/>
    </location>
</feature>
<dbReference type="EMBL" id="JAJFAZ020000006">
    <property type="protein sequence ID" value="KAI5322434.1"/>
    <property type="molecule type" value="Genomic_DNA"/>
</dbReference>
<evidence type="ECO:0000256" key="1">
    <source>
        <dbReference type="SAM" id="MobiDB-lite"/>
    </source>
</evidence>
<evidence type="ECO:0000313" key="4">
    <source>
        <dbReference type="Proteomes" id="UP001054821"/>
    </source>
</evidence>
<proteinExistence type="predicted"/>
<protein>
    <submittedName>
        <fullName evidence="3">Uncharacterized protein</fullName>
    </submittedName>
</protein>
<dbReference type="PANTHER" id="PTHR48473:SF1">
    <property type="entry name" value="TIR DOMAIN-CONTAINING PROTEIN"/>
    <property type="match status" value="1"/>
</dbReference>
<accession>A0AAD4YV77</accession>
<keyword evidence="4" id="KW-1185">Reference proteome</keyword>
<name>A0AAD4YV77_PRUDU</name>
<evidence type="ECO:0000313" key="3">
    <source>
        <dbReference type="EMBL" id="KAI5322434.1"/>
    </source>
</evidence>
<dbReference type="AlphaFoldDB" id="A0AAD4YV77"/>
<keyword evidence="2" id="KW-0472">Membrane</keyword>